<organism evidence="3 4">
    <name type="scientific">Mytilus coruscus</name>
    <name type="common">Sea mussel</name>
    <dbReference type="NCBI Taxonomy" id="42192"/>
    <lineage>
        <taxon>Eukaryota</taxon>
        <taxon>Metazoa</taxon>
        <taxon>Spiralia</taxon>
        <taxon>Lophotrochozoa</taxon>
        <taxon>Mollusca</taxon>
        <taxon>Bivalvia</taxon>
        <taxon>Autobranchia</taxon>
        <taxon>Pteriomorphia</taxon>
        <taxon>Mytilida</taxon>
        <taxon>Mytiloidea</taxon>
        <taxon>Mytilidae</taxon>
        <taxon>Mytilinae</taxon>
        <taxon>Mytilus</taxon>
    </lineage>
</organism>
<dbReference type="EMBL" id="CACVKT020006653">
    <property type="protein sequence ID" value="CAC5402830.1"/>
    <property type="molecule type" value="Genomic_DNA"/>
</dbReference>
<dbReference type="Proteomes" id="UP000507470">
    <property type="component" value="Unassembled WGS sequence"/>
</dbReference>
<protein>
    <submittedName>
        <fullName evidence="3">Uncharacterized protein</fullName>
    </submittedName>
</protein>
<sequence>MKLEERDDFLNGEYQPPLAPKEVDPNIELHCRECCKQAQVNKITCNIGKVVNEAKKITNLKKEKYEAQFQVYKLNKEKKTLSQKLDKCQQKLGSLSMRNVNKRIKRRNEKIRKLMQENKKLKDQKQYLHALTRKIRQKYKQRAAMLKYYNKKVNNLKTKQVNTVISRNIEQNNEGKKMLEENLNLKQHVYFLENENEEMKEKLEELMKNKEITTFENGKYNDTVREVYAVLLAANVGVKNVEHIVKTVLNKLGGVKIDRLPKKTFAEIMLVEAKALAQIQSVDAMINSDACTLHTDGTKRKGREYGGLQVGTSSGQYSLGILELSQGTAESFFNMIKTIFTNLGELIDKENQNKKAAEIIATIKNMMTDRHVVNTSLKKLIRKVEVRVPPLVIDNYDTFNADMKKSLLDINHFKCNLHVLVNLGSQAEAALKEWAKTIIVSDTLPSDSFSHSTPDFIRASTKLCVPGADHKSGYGLLFNSYLESLTPPIKQNMSTFYGHRINILFSMAASVFYHAKHIKEFIELYFDDKQNNLVSCVTHYVNNNVYLAGCRALGIIDKLCTGPLWRQIEEAKHILDLNYVWLNFYNFLDEFSKDSSYLLRGKVIYSDYTIKDEVYDSLFLDCDNEIDILTIEALQILCTNFLIIIKRQLGDNLPGGKFSVDSAQNFEQLKNISRNVSTTNIISERDFANLDRLQREKPNASTIAIEGMILFSNNKTLQWLDNLEPDRKKRSF</sequence>
<keyword evidence="4" id="KW-1185">Reference proteome</keyword>
<name>A0A6J8D6U1_MYTCO</name>
<feature type="coiled-coil region" evidence="2">
    <location>
        <begin position="71"/>
        <end position="131"/>
    </location>
</feature>
<dbReference type="AlphaFoldDB" id="A0A6J8D6U1"/>
<keyword evidence="1" id="KW-0378">Hydrolase</keyword>
<reference evidence="3 4" key="1">
    <citation type="submission" date="2020-06" db="EMBL/GenBank/DDBJ databases">
        <authorList>
            <person name="Li R."/>
            <person name="Bekaert M."/>
        </authorList>
    </citation>
    <scope>NUCLEOTIDE SEQUENCE [LARGE SCALE GENOMIC DNA]</scope>
    <source>
        <strain evidence="4">wild</strain>
    </source>
</reference>
<keyword evidence="2" id="KW-0175">Coiled coil</keyword>
<proteinExistence type="predicted"/>
<evidence type="ECO:0000313" key="3">
    <source>
        <dbReference type="EMBL" id="CAC5402830.1"/>
    </source>
</evidence>
<dbReference type="InterPro" id="IPR022894">
    <property type="entry name" value="Oligoribonuclease"/>
</dbReference>
<dbReference type="PANTHER" id="PTHR11046:SF29">
    <property type="match status" value="1"/>
</dbReference>
<evidence type="ECO:0000256" key="1">
    <source>
        <dbReference type="ARBA" id="ARBA00022722"/>
    </source>
</evidence>
<feature type="coiled-coil region" evidence="2">
    <location>
        <begin position="182"/>
        <end position="216"/>
    </location>
</feature>
<dbReference type="PANTHER" id="PTHR11046">
    <property type="entry name" value="OLIGORIBONUCLEASE, MITOCHONDRIAL"/>
    <property type="match status" value="1"/>
</dbReference>
<dbReference type="OrthoDB" id="6414146at2759"/>
<evidence type="ECO:0000256" key="2">
    <source>
        <dbReference type="SAM" id="Coils"/>
    </source>
</evidence>
<keyword evidence="1" id="KW-0540">Nuclease</keyword>
<accession>A0A6J8D6U1</accession>
<evidence type="ECO:0000313" key="4">
    <source>
        <dbReference type="Proteomes" id="UP000507470"/>
    </source>
</evidence>
<gene>
    <name evidence="3" type="ORF">MCOR_36770</name>
</gene>
<dbReference type="GO" id="GO:0000175">
    <property type="term" value="F:3'-5'-RNA exonuclease activity"/>
    <property type="evidence" value="ECO:0007669"/>
    <property type="project" value="InterPro"/>
</dbReference>